<accession>A0A7I7XSY7</accession>
<dbReference type="InterPro" id="IPR049945">
    <property type="entry name" value="AAA_22"/>
</dbReference>
<reference evidence="1" key="2">
    <citation type="submission" date="2020-02" db="EMBL/GenBank/DDBJ databases">
        <authorList>
            <person name="Matsumoto Y."/>
            <person name="Motooka D."/>
            <person name="Nakamura S."/>
        </authorList>
    </citation>
    <scope>NUCLEOTIDE SEQUENCE</scope>
    <source>
        <strain evidence="1">JCM 13671</strain>
    </source>
</reference>
<sequence length="670" mass="70431">MPMHWSVPQHADVLEQLAAAVARRPGAVVTGPDGVGKSTLVHQAAAQYTEAHPGVALRIVTGTPTERAVPFGAFAHLVDVAEMGKPAALLRAARDSLRAEADDLMIVDDANQLDPLSATLVYQLALAGETRMIVTAREEDAPAPVRALWTDALLRRIDVAQAAAVTSVEDAEAFLTHAPAEVRAVLDHLSQQEPIPREDLVTLTSEEAVRDAERLGVIEVLPRGGAQMVFTTHPLFALRSAAALDPDARRRIRGALAQVAAARAGDHPSDRLRVADLAVDSDRPPPVDQTISDAGAALRLGDLTLAERLARSALARSDALGARLVLAHALSWQGRGREAAELLAAVDQNGLSDGEVMAWALPRAANQFWMLGEPEQATAFLRNTRSRLSEPSAQTTIDALTATFSMNAGAPERALRIAETVLSSSTADDTAVAWAASAAALSSARMGRFADVDPYARRASAVEHPGLLRFTVGLAECTALVMAGDLDGAEAVAQRHTDFAELQQPGRAIGEVLLANVALAKGDSATAAQLLGPAAAALERTGYSWGPLALMLSATAKAQLGDLPGAAKMLARAESRHGTKSALFAPELGIARAWRLAAGRDQHGAVAAARQAAGMAERSGQAAIAVQCWYEAVRFGDPRATDALERLAPTVDAALTDRALAEARGVQRDR</sequence>
<dbReference type="Gene3D" id="1.25.40.10">
    <property type="entry name" value="Tetratricopeptide repeat domain"/>
    <property type="match status" value="1"/>
</dbReference>
<reference evidence="1" key="1">
    <citation type="journal article" date="2019" name="Emerg. Microbes Infect.">
        <title>Comprehensive subspecies identification of 175 nontuberculous mycobacteria species based on 7547 genomic profiles.</title>
        <authorList>
            <person name="Matsumoto Y."/>
            <person name="Kinjo T."/>
            <person name="Motooka D."/>
            <person name="Nabeya D."/>
            <person name="Jung N."/>
            <person name="Uechi K."/>
            <person name="Horii T."/>
            <person name="Iida T."/>
            <person name="Fujita J."/>
            <person name="Nakamura S."/>
        </authorList>
    </citation>
    <scope>NUCLEOTIDE SEQUENCE [LARGE SCALE GENOMIC DNA]</scope>
    <source>
        <strain evidence="1">JCM 13671</strain>
    </source>
</reference>
<dbReference type="SUPFAM" id="SSF52540">
    <property type="entry name" value="P-loop containing nucleoside triphosphate hydrolases"/>
    <property type="match status" value="1"/>
</dbReference>
<dbReference type="Proteomes" id="UP000466931">
    <property type="component" value="Chromosome"/>
</dbReference>
<dbReference type="Pfam" id="PF13401">
    <property type="entry name" value="AAA_22"/>
    <property type="match status" value="1"/>
</dbReference>
<dbReference type="InterPro" id="IPR027417">
    <property type="entry name" value="P-loop_NTPase"/>
</dbReference>
<dbReference type="EMBL" id="AP022612">
    <property type="protein sequence ID" value="BBZ32284.1"/>
    <property type="molecule type" value="Genomic_DNA"/>
</dbReference>
<gene>
    <name evidence="1" type="ORF">MCNF_08890</name>
</gene>
<dbReference type="Gene3D" id="3.40.50.300">
    <property type="entry name" value="P-loop containing nucleotide triphosphate hydrolases"/>
    <property type="match status" value="1"/>
</dbReference>
<dbReference type="InterPro" id="IPR011990">
    <property type="entry name" value="TPR-like_helical_dom_sf"/>
</dbReference>
<name>A0A7I7XSY7_9MYCO</name>
<evidence type="ECO:0000313" key="2">
    <source>
        <dbReference type="Proteomes" id="UP000466931"/>
    </source>
</evidence>
<organism evidence="1 2">
    <name type="scientific">Mycolicibacterium confluentis</name>
    <dbReference type="NCBI Taxonomy" id="28047"/>
    <lineage>
        <taxon>Bacteria</taxon>
        <taxon>Bacillati</taxon>
        <taxon>Actinomycetota</taxon>
        <taxon>Actinomycetes</taxon>
        <taxon>Mycobacteriales</taxon>
        <taxon>Mycobacteriaceae</taxon>
        <taxon>Mycolicibacterium</taxon>
    </lineage>
</organism>
<protein>
    <submittedName>
        <fullName evidence="1">ATPase AAA</fullName>
    </submittedName>
</protein>
<dbReference type="InterPro" id="IPR003593">
    <property type="entry name" value="AAA+_ATPase"/>
</dbReference>
<dbReference type="GO" id="GO:0016887">
    <property type="term" value="F:ATP hydrolysis activity"/>
    <property type="evidence" value="ECO:0007669"/>
    <property type="project" value="InterPro"/>
</dbReference>
<proteinExistence type="predicted"/>
<keyword evidence="2" id="KW-1185">Reference proteome</keyword>
<dbReference type="AlphaFoldDB" id="A0A7I7XSY7"/>
<dbReference type="OrthoDB" id="4590630at2"/>
<evidence type="ECO:0000313" key="1">
    <source>
        <dbReference type="EMBL" id="BBZ32284.1"/>
    </source>
</evidence>
<dbReference type="SMART" id="SM00382">
    <property type="entry name" value="AAA"/>
    <property type="match status" value="1"/>
</dbReference>